<feature type="transmembrane region" description="Helical" evidence="6">
    <location>
        <begin position="24"/>
        <end position="46"/>
    </location>
</feature>
<accession>A0A1G2F289</accession>
<dbReference type="InterPro" id="IPR001478">
    <property type="entry name" value="PDZ"/>
</dbReference>
<evidence type="ECO:0000313" key="8">
    <source>
        <dbReference type="EMBL" id="OGZ32139.1"/>
    </source>
</evidence>
<reference evidence="8 9" key="1">
    <citation type="journal article" date="2016" name="Nat. Commun.">
        <title>Thousands of microbial genomes shed light on interconnected biogeochemical processes in an aquifer system.</title>
        <authorList>
            <person name="Anantharaman K."/>
            <person name="Brown C.T."/>
            <person name="Hug L.A."/>
            <person name="Sharon I."/>
            <person name="Castelle C.J."/>
            <person name="Probst A.J."/>
            <person name="Thomas B.C."/>
            <person name="Singh A."/>
            <person name="Wilkins M.J."/>
            <person name="Karaoz U."/>
            <person name="Brodie E.L."/>
            <person name="Williams K.H."/>
            <person name="Hubbard S.S."/>
            <person name="Banfield J.F."/>
        </authorList>
    </citation>
    <scope>NUCLEOTIDE SEQUENCE [LARGE SCALE GENOMIC DNA]</scope>
</reference>
<dbReference type="SUPFAM" id="SSF50156">
    <property type="entry name" value="PDZ domain-like"/>
    <property type="match status" value="1"/>
</dbReference>
<dbReference type="PANTHER" id="PTHR32060:SF30">
    <property type="entry name" value="CARBOXY-TERMINAL PROCESSING PROTEASE CTPA"/>
    <property type="match status" value="1"/>
</dbReference>
<dbReference type="SMART" id="SM00228">
    <property type="entry name" value="PDZ"/>
    <property type="match status" value="1"/>
</dbReference>
<keyword evidence="6" id="KW-1133">Transmembrane helix</keyword>
<organism evidence="8 9">
    <name type="scientific">Candidatus Niyogibacteria bacterium RIFCSPLOWO2_12_FULL_41_13</name>
    <dbReference type="NCBI Taxonomy" id="1801726"/>
    <lineage>
        <taxon>Bacteria</taxon>
        <taxon>Candidatus Niyogiibacteriota</taxon>
    </lineage>
</organism>
<dbReference type="GO" id="GO:0007165">
    <property type="term" value="P:signal transduction"/>
    <property type="evidence" value="ECO:0007669"/>
    <property type="project" value="TreeGrafter"/>
</dbReference>
<dbReference type="InterPro" id="IPR004447">
    <property type="entry name" value="Peptidase_S41A"/>
</dbReference>
<dbReference type="SMART" id="SM00245">
    <property type="entry name" value="TSPc"/>
    <property type="match status" value="1"/>
</dbReference>
<dbReference type="PANTHER" id="PTHR32060">
    <property type="entry name" value="TAIL-SPECIFIC PROTEASE"/>
    <property type="match status" value="1"/>
</dbReference>
<evidence type="ECO:0000256" key="2">
    <source>
        <dbReference type="ARBA" id="ARBA00022670"/>
    </source>
</evidence>
<comment type="similarity">
    <text evidence="1 5">Belongs to the peptidase S41A family.</text>
</comment>
<dbReference type="PROSITE" id="PS50106">
    <property type="entry name" value="PDZ"/>
    <property type="match status" value="1"/>
</dbReference>
<dbReference type="GO" id="GO:0008236">
    <property type="term" value="F:serine-type peptidase activity"/>
    <property type="evidence" value="ECO:0007669"/>
    <property type="project" value="UniProtKB-KW"/>
</dbReference>
<evidence type="ECO:0000256" key="5">
    <source>
        <dbReference type="RuleBase" id="RU004404"/>
    </source>
</evidence>
<dbReference type="AlphaFoldDB" id="A0A1G2F289"/>
<keyword evidence="3 5" id="KW-0378">Hydrolase</keyword>
<name>A0A1G2F289_9BACT</name>
<keyword evidence="2 5" id="KW-0645">Protease</keyword>
<dbReference type="InterPro" id="IPR055210">
    <property type="entry name" value="CtpA/B_N"/>
</dbReference>
<dbReference type="InterPro" id="IPR029045">
    <property type="entry name" value="ClpP/crotonase-like_dom_sf"/>
</dbReference>
<sequence length="417" mass="46837">MNLTRRRIFEIICFNLMRSKNKKIALIVAAFLIIGLSFGLGVYFGYKQRPAIEKVGNMVGKEKPTALIQVDFNPFWQTWALLEEKYVFPEKIDRQKMIWGAIKGLTQSLGDPYTEFFPPEEKEAFEDEIRGDFEGVGMEIGIKKGILTVIAPLKDTPAFKAGVKAGDKILEINAEPTRDMTLREAVSKIRGKKGTAADLTIFREKEDKTHKISIIRDVIKIPVIETEEKGDVFIIKLFNFNQNSVFEFRNALRKLIYSGKNKLILDLRNNPGGFLEASVDIASWFLPMGDVVVQEDFGKGEKQLHRSKGYNIWQGRPLLVLVNQGSASASEILAGALQDHKIAQLMGEKTFGKGSVQELAPVTDKTALKITIAKWLTPNGGIIEEGGLKPDIEIEQKEDGDKDFQLEKAIEYLSKKN</sequence>
<dbReference type="GO" id="GO:0030288">
    <property type="term" value="C:outer membrane-bounded periplasmic space"/>
    <property type="evidence" value="ECO:0007669"/>
    <property type="project" value="TreeGrafter"/>
</dbReference>
<dbReference type="EMBL" id="MHMS01000014">
    <property type="protein sequence ID" value="OGZ32139.1"/>
    <property type="molecule type" value="Genomic_DNA"/>
</dbReference>
<dbReference type="InterPro" id="IPR036034">
    <property type="entry name" value="PDZ_sf"/>
</dbReference>
<dbReference type="GO" id="GO:0004175">
    <property type="term" value="F:endopeptidase activity"/>
    <property type="evidence" value="ECO:0007669"/>
    <property type="project" value="TreeGrafter"/>
</dbReference>
<feature type="domain" description="PDZ" evidence="7">
    <location>
        <begin position="122"/>
        <end position="190"/>
    </location>
</feature>
<dbReference type="Pfam" id="PF22694">
    <property type="entry name" value="CtpB_N-like"/>
    <property type="match status" value="1"/>
</dbReference>
<protein>
    <recommendedName>
        <fullName evidence="7">PDZ domain-containing protein</fullName>
    </recommendedName>
</protein>
<keyword evidence="6" id="KW-0472">Membrane</keyword>
<dbReference type="NCBIfam" id="TIGR00225">
    <property type="entry name" value="prc"/>
    <property type="match status" value="1"/>
</dbReference>
<proteinExistence type="inferred from homology"/>
<dbReference type="Gene3D" id="2.30.42.10">
    <property type="match status" value="1"/>
</dbReference>
<keyword evidence="6" id="KW-0812">Transmembrane</keyword>
<evidence type="ECO:0000313" key="9">
    <source>
        <dbReference type="Proteomes" id="UP000176787"/>
    </source>
</evidence>
<keyword evidence="4 5" id="KW-0720">Serine protease</keyword>
<comment type="caution">
    <text evidence="8">The sequence shown here is derived from an EMBL/GenBank/DDBJ whole genome shotgun (WGS) entry which is preliminary data.</text>
</comment>
<dbReference type="FunFam" id="2.30.42.10:FF:000063">
    <property type="entry name" value="Peptidase, S41 family"/>
    <property type="match status" value="1"/>
</dbReference>
<evidence type="ECO:0000256" key="3">
    <source>
        <dbReference type="ARBA" id="ARBA00022801"/>
    </source>
</evidence>
<dbReference type="SUPFAM" id="SSF52096">
    <property type="entry name" value="ClpP/crotonase"/>
    <property type="match status" value="1"/>
</dbReference>
<gene>
    <name evidence="8" type="ORF">A3H02_03180</name>
</gene>
<dbReference type="InterPro" id="IPR005151">
    <property type="entry name" value="Tail-specific_protease"/>
</dbReference>
<dbReference type="STRING" id="1801726.A3H02_03180"/>
<evidence type="ECO:0000256" key="4">
    <source>
        <dbReference type="ARBA" id="ARBA00022825"/>
    </source>
</evidence>
<dbReference type="Proteomes" id="UP000176787">
    <property type="component" value="Unassembled WGS sequence"/>
</dbReference>
<dbReference type="Gene3D" id="3.30.750.44">
    <property type="match status" value="1"/>
</dbReference>
<evidence type="ECO:0000256" key="6">
    <source>
        <dbReference type="SAM" id="Phobius"/>
    </source>
</evidence>
<dbReference type="GO" id="GO:0006508">
    <property type="term" value="P:proteolysis"/>
    <property type="evidence" value="ECO:0007669"/>
    <property type="project" value="UniProtKB-KW"/>
</dbReference>
<dbReference type="Pfam" id="PF03572">
    <property type="entry name" value="Peptidase_S41"/>
    <property type="match status" value="1"/>
</dbReference>
<dbReference type="CDD" id="cd06782">
    <property type="entry name" value="cpPDZ_CPP-like"/>
    <property type="match status" value="1"/>
</dbReference>
<evidence type="ECO:0000256" key="1">
    <source>
        <dbReference type="ARBA" id="ARBA00009179"/>
    </source>
</evidence>
<evidence type="ECO:0000259" key="7">
    <source>
        <dbReference type="PROSITE" id="PS50106"/>
    </source>
</evidence>
<dbReference type="Pfam" id="PF00595">
    <property type="entry name" value="PDZ"/>
    <property type="match status" value="1"/>
</dbReference>
<dbReference type="CDD" id="cd07560">
    <property type="entry name" value="Peptidase_S41_CPP"/>
    <property type="match status" value="1"/>
</dbReference>
<dbReference type="Gene3D" id="3.90.226.10">
    <property type="entry name" value="2-enoyl-CoA Hydratase, Chain A, domain 1"/>
    <property type="match status" value="1"/>
</dbReference>